<organism evidence="1 2">
    <name type="scientific">Trichinella zimbabwensis</name>
    <dbReference type="NCBI Taxonomy" id="268475"/>
    <lineage>
        <taxon>Eukaryota</taxon>
        <taxon>Metazoa</taxon>
        <taxon>Ecdysozoa</taxon>
        <taxon>Nematoda</taxon>
        <taxon>Enoplea</taxon>
        <taxon>Dorylaimia</taxon>
        <taxon>Trichinellida</taxon>
        <taxon>Trichinellidae</taxon>
        <taxon>Trichinella</taxon>
    </lineage>
</organism>
<sequence>MQKLNIAFPIAAPLEIIRPCNVITKRCQCFRLHNNIIIPHDFKFIITEQIPFHLVSETKQKILKNISTVI</sequence>
<dbReference type="Proteomes" id="UP000055024">
    <property type="component" value="Unassembled WGS sequence"/>
</dbReference>
<protein>
    <submittedName>
        <fullName evidence="1">Uncharacterized protein</fullName>
    </submittedName>
</protein>
<reference evidence="1 2" key="1">
    <citation type="submission" date="2015-01" db="EMBL/GenBank/DDBJ databases">
        <title>Evolution of Trichinella species and genotypes.</title>
        <authorList>
            <person name="Korhonen P.K."/>
            <person name="Edoardo P."/>
            <person name="Giuseppe L.R."/>
            <person name="Gasser R.B."/>
        </authorList>
    </citation>
    <scope>NUCLEOTIDE SEQUENCE [LARGE SCALE GENOMIC DNA]</scope>
    <source>
        <strain evidence="1">ISS1029</strain>
    </source>
</reference>
<evidence type="ECO:0000313" key="2">
    <source>
        <dbReference type="Proteomes" id="UP000055024"/>
    </source>
</evidence>
<proteinExistence type="predicted"/>
<keyword evidence="2" id="KW-1185">Reference proteome</keyword>
<dbReference type="AlphaFoldDB" id="A0A0V1HBA3"/>
<accession>A0A0V1HBA3</accession>
<dbReference type="EMBL" id="JYDP01000096">
    <property type="protein sequence ID" value="KRZ07821.1"/>
    <property type="molecule type" value="Genomic_DNA"/>
</dbReference>
<name>A0A0V1HBA3_9BILA</name>
<comment type="caution">
    <text evidence="1">The sequence shown here is derived from an EMBL/GenBank/DDBJ whole genome shotgun (WGS) entry which is preliminary data.</text>
</comment>
<evidence type="ECO:0000313" key="1">
    <source>
        <dbReference type="EMBL" id="KRZ07821.1"/>
    </source>
</evidence>
<gene>
    <name evidence="1" type="ORF">T11_5566</name>
</gene>